<protein>
    <submittedName>
        <fullName evidence="2">Uncharacterized protein</fullName>
    </submittedName>
</protein>
<accession>A0A382RR23</accession>
<keyword evidence="1" id="KW-0472">Membrane</keyword>
<name>A0A382RR23_9ZZZZ</name>
<evidence type="ECO:0000256" key="1">
    <source>
        <dbReference type="SAM" id="Phobius"/>
    </source>
</evidence>
<evidence type="ECO:0000313" key="2">
    <source>
        <dbReference type="EMBL" id="SVD00129.1"/>
    </source>
</evidence>
<reference evidence="2" key="1">
    <citation type="submission" date="2018-05" db="EMBL/GenBank/DDBJ databases">
        <authorList>
            <person name="Lanie J.A."/>
            <person name="Ng W.-L."/>
            <person name="Kazmierczak K.M."/>
            <person name="Andrzejewski T.M."/>
            <person name="Davidsen T.M."/>
            <person name="Wayne K.J."/>
            <person name="Tettelin H."/>
            <person name="Glass J.I."/>
            <person name="Rusch D."/>
            <person name="Podicherti R."/>
            <person name="Tsui H.-C.T."/>
            <person name="Winkler M.E."/>
        </authorList>
    </citation>
    <scope>NUCLEOTIDE SEQUENCE</scope>
</reference>
<dbReference type="EMBL" id="UINC01123577">
    <property type="protein sequence ID" value="SVD00129.1"/>
    <property type="molecule type" value="Genomic_DNA"/>
</dbReference>
<dbReference type="AlphaFoldDB" id="A0A382RR23"/>
<organism evidence="2">
    <name type="scientific">marine metagenome</name>
    <dbReference type="NCBI Taxonomy" id="408172"/>
    <lineage>
        <taxon>unclassified sequences</taxon>
        <taxon>metagenomes</taxon>
        <taxon>ecological metagenomes</taxon>
    </lineage>
</organism>
<sequence>MPTNIKLMLSLVVALVGLAAYLLERGLGNPTVGLIAGLLTVFMILSMWIFPEARRKPKKQP</sequence>
<gene>
    <name evidence="2" type="ORF">METZ01_LOCUS352983</name>
</gene>
<keyword evidence="1" id="KW-0812">Transmembrane</keyword>
<feature type="transmembrane region" description="Helical" evidence="1">
    <location>
        <begin position="32"/>
        <end position="50"/>
    </location>
</feature>
<proteinExistence type="predicted"/>
<keyword evidence="1" id="KW-1133">Transmembrane helix</keyword>